<dbReference type="PROSITE" id="PS50850">
    <property type="entry name" value="MFS"/>
    <property type="match status" value="1"/>
</dbReference>
<reference evidence="7 8" key="1">
    <citation type="journal article" date="2017" name="Biotechnol. Biofuels">
        <title>Differential beta-glucosidase expression as a function of carbon source availability in Talaromyces amestolkiae: a genomic and proteomic approach.</title>
        <authorList>
            <person name="de Eugenio L.I."/>
            <person name="Mendez-Liter J.A."/>
            <person name="Nieto-Dominguez M."/>
            <person name="Alonso L."/>
            <person name="Gil-Munoz J."/>
            <person name="Barriuso J."/>
            <person name="Prieto A."/>
            <person name="Martinez M.J."/>
        </authorList>
    </citation>
    <scope>NUCLEOTIDE SEQUENCE [LARGE SCALE GENOMIC DNA]</scope>
    <source>
        <strain evidence="7 8">CIB</strain>
    </source>
</reference>
<proteinExistence type="predicted"/>
<dbReference type="PANTHER" id="PTHR23502">
    <property type="entry name" value="MAJOR FACILITATOR SUPERFAMILY"/>
    <property type="match status" value="1"/>
</dbReference>
<organism evidence="7 8">
    <name type="scientific">Talaromyces amestolkiae</name>
    <dbReference type="NCBI Taxonomy" id="1196081"/>
    <lineage>
        <taxon>Eukaryota</taxon>
        <taxon>Fungi</taxon>
        <taxon>Dikarya</taxon>
        <taxon>Ascomycota</taxon>
        <taxon>Pezizomycotina</taxon>
        <taxon>Eurotiomycetes</taxon>
        <taxon>Eurotiomycetidae</taxon>
        <taxon>Eurotiales</taxon>
        <taxon>Trichocomaceae</taxon>
        <taxon>Talaromyces</taxon>
        <taxon>Talaromyces sect. Talaromyces</taxon>
    </lineage>
</organism>
<evidence type="ECO:0000259" key="6">
    <source>
        <dbReference type="PROSITE" id="PS50850"/>
    </source>
</evidence>
<dbReference type="EMBL" id="MIKG01000019">
    <property type="protein sequence ID" value="RAO72543.1"/>
    <property type="molecule type" value="Genomic_DNA"/>
</dbReference>
<keyword evidence="4 5" id="KW-0472">Membrane</keyword>
<dbReference type="InterPro" id="IPR020846">
    <property type="entry name" value="MFS_dom"/>
</dbReference>
<feature type="transmembrane region" description="Helical" evidence="5">
    <location>
        <begin position="162"/>
        <end position="187"/>
    </location>
</feature>
<comment type="caution">
    <text evidence="7">The sequence shown here is derived from an EMBL/GenBank/DDBJ whole genome shotgun (WGS) entry which is preliminary data.</text>
</comment>
<feature type="transmembrane region" description="Helical" evidence="5">
    <location>
        <begin position="359"/>
        <end position="383"/>
    </location>
</feature>
<keyword evidence="8" id="KW-1185">Reference proteome</keyword>
<feature type="transmembrane region" description="Helical" evidence="5">
    <location>
        <begin position="73"/>
        <end position="92"/>
    </location>
</feature>
<keyword evidence="2 5" id="KW-0812">Transmembrane</keyword>
<accession>A0A364L9U1</accession>
<feature type="transmembrane region" description="Helical" evidence="5">
    <location>
        <begin position="36"/>
        <end position="61"/>
    </location>
</feature>
<dbReference type="PANTHER" id="PTHR23502:SF152">
    <property type="entry name" value="MAJOR FACILITATOR SUPERFAMILY (MFS) PROFILE DOMAIN-CONTAINING PROTEIN-RELATED"/>
    <property type="match status" value="1"/>
</dbReference>
<feature type="transmembrane region" description="Helical" evidence="5">
    <location>
        <begin position="333"/>
        <end position="353"/>
    </location>
</feature>
<dbReference type="InterPro" id="IPR011701">
    <property type="entry name" value="MFS"/>
</dbReference>
<dbReference type="OrthoDB" id="3066029at2759"/>
<evidence type="ECO:0000256" key="4">
    <source>
        <dbReference type="ARBA" id="ARBA00023136"/>
    </source>
</evidence>
<feature type="transmembrane region" description="Helical" evidence="5">
    <location>
        <begin position="404"/>
        <end position="422"/>
    </location>
</feature>
<feature type="transmembrane region" description="Helical" evidence="5">
    <location>
        <begin position="129"/>
        <end position="150"/>
    </location>
</feature>
<dbReference type="GO" id="GO:0005886">
    <property type="term" value="C:plasma membrane"/>
    <property type="evidence" value="ECO:0007669"/>
    <property type="project" value="TreeGrafter"/>
</dbReference>
<evidence type="ECO:0000256" key="3">
    <source>
        <dbReference type="ARBA" id="ARBA00022989"/>
    </source>
</evidence>
<dbReference type="Pfam" id="PF07690">
    <property type="entry name" value="MFS_1"/>
    <property type="match status" value="1"/>
</dbReference>
<feature type="transmembrane region" description="Helical" evidence="5">
    <location>
        <begin position="104"/>
        <end position="123"/>
    </location>
</feature>
<dbReference type="RefSeq" id="XP_040737057.1">
    <property type="nucleotide sequence ID" value="XM_040881373.1"/>
</dbReference>
<feature type="transmembrane region" description="Helical" evidence="5">
    <location>
        <begin position="291"/>
        <end position="312"/>
    </location>
</feature>
<comment type="subcellular location">
    <subcellularLocation>
        <location evidence="1">Membrane</location>
        <topology evidence="1">Multi-pass membrane protein</topology>
    </subcellularLocation>
</comment>
<feature type="transmembrane region" description="Helical" evidence="5">
    <location>
        <begin position="253"/>
        <end position="271"/>
    </location>
</feature>
<evidence type="ECO:0000256" key="1">
    <source>
        <dbReference type="ARBA" id="ARBA00004141"/>
    </source>
</evidence>
<evidence type="ECO:0000256" key="5">
    <source>
        <dbReference type="SAM" id="Phobius"/>
    </source>
</evidence>
<name>A0A364L9U1_TALAM</name>
<evidence type="ECO:0000256" key="2">
    <source>
        <dbReference type="ARBA" id="ARBA00022692"/>
    </source>
</evidence>
<dbReference type="GO" id="GO:0022857">
    <property type="term" value="F:transmembrane transporter activity"/>
    <property type="evidence" value="ECO:0007669"/>
    <property type="project" value="InterPro"/>
</dbReference>
<keyword evidence="3 5" id="KW-1133">Transmembrane helix</keyword>
<gene>
    <name evidence="7" type="ORF">BHQ10_008555</name>
</gene>
<feature type="transmembrane region" description="Helical" evidence="5">
    <location>
        <begin position="428"/>
        <end position="452"/>
    </location>
</feature>
<protein>
    <recommendedName>
        <fullName evidence="6">Major facilitator superfamily (MFS) profile domain-containing protein</fullName>
    </recommendedName>
</protein>
<dbReference type="GeneID" id="63797769"/>
<dbReference type="Proteomes" id="UP000249363">
    <property type="component" value="Unassembled WGS sequence"/>
</dbReference>
<dbReference type="InterPro" id="IPR036259">
    <property type="entry name" value="MFS_trans_sf"/>
</dbReference>
<dbReference type="AlphaFoldDB" id="A0A364L9U1"/>
<dbReference type="Gene3D" id="1.20.1250.20">
    <property type="entry name" value="MFS general substrate transporter like domains"/>
    <property type="match status" value="1"/>
</dbReference>
<feature type="transmembrane region" description="Helical" evidence="5">
    <location>
        <begin position="193"/>
        <end position="212"/>
    </location>
</feature>
<feature type="domain" description="Major facilitator superfamily (MFS) profile" evidence="6">
    <location>
        <begin position="38"/>
        <end position="453"/>
    </location>
</feature>
<evidence type="ECO:0000313" key="7">
    <source>
        <dbReference type="EMBL" id="RAO72543.1"/>
    </source>
</evidence>
<evidence type="ECO:0000313" key="8">
    <source>
        <dbReference type="Proteomes" id="UP000249363"/>
    </source>
</evidence>
<dbReference type="SUPFAM" id="SSF103473">
    <property type="entry name" value="MFS general substrate transporter"/>
    <property type="match status" value="1"/>
</dbReference>
<dbReference type="STRING" id="1196081.A0A364L9U1"/>
<sequence>MGETTIFSAPSTDGPNTTIPKKPAVVGYSLPKWRKYLILFVISWLTLVVTFSSTSMLIATPEIAFDLSTTSEILDVTNAGVLVAMGLSALIWSPLSDLFGRKRIYNVAIFFMFVPSIGAAVAPDLATFTAMRLVGGLTGTYFMVAGQTIITDIFEPLSRGQATGFFMVGSVAGPALGPCIGGLIVTFSHWRNIYWLQVAMSGFGLVLSLIVIPSIKREVEVVQHAAKQKLSFFEALQKFNPLGVFRQLLQPKVLLADVTCGCLAVTQYGILTSIPHVINPRFNLTTPLISGIFYIAPGTGFFVGSIVGGRLSDRTVKRYIAKRNGIRLPGDRLNGGLIGLFVILPISLLLLGWGLQESIGGLALPIVAAFWAGVGLMGTFNALNTYTAGEVNPAKKADVICTKYIVQYFFGAGSSAAIVPLIDAIGVGWSFTFLVALDFIGGGLVLLITRFWTKVPDESR</sequence>